<proteinExistence type="predicted"/>
<evidence type="ECO:0000256" key="1">
    <source>
        <dbReference type="SAM" id="Phobius"/>
    </source>
</evidence>
<reference evidence="3" key="1">
    <citation type="journal article" date="2012" name="Nat. Genet.">
        <title>Lifestyle transitions in plant pathogenic Colletotrichum fungi deciphered by genome and transcriptome analyses.</title>
        <authorList>
            <person name="O'Connell R.J."/>
            <person name="Thon M.R."/>
            <person name="Hacquard S."/>
            <person name="Amyotte S.G."/>
            <person name="Kleemann J."/>
            <person name="Torres M.F."/>
            <person name="Damm U."/>
            <person name="Buiate E.A."/>
            <person name="Epstein L."/>
            <person name="Alkan N."/>
            <person name="Altmueller J."/>
            <person name="Alvarado-Balderrama L."/>
            <person name="Bauser C.A."/>
            <person name="Becker C."/>
            <person name="Birren B.W."/>
            <person name="Chen Z."/>
            <person name="Choi J."/>
            <person name="Crouch J.A."/>
            <person name="Duvick J.P."/>
            <person name="Farman M.A."/>
            <person name="Gan P."/>
            <person name="Heiman D."/>
            <person name="Henrissat B."/>
            <person name="Howard R.J."/>
            <person name="Kabbage M."/>
            <person name="Koch C."/>
            <person name="Kracher B."/>
            <person name="Kubo Y."/>
            <person name="Law A.D."/>
            <person name="Lebrun M.-H."/>
            <person name="Lee Y.-H."/>
            <person name="Miyara I."/>
            <person name="Moore N."/>
            <person name="Neumann U."/>
            <person name="Nordstroem K."/>
            <person name="Panaccione D.G."/>
            <person name="Panstruga R."/>
            <person name="Place M."/>
            <person name="Proctor R.H."/>
            <person name="Prusky D."/>
            <person name="Rech G."/>
            <person name="Reinhardt R."/>
            <person name="Rollins J.A."/>
            <person name="Rounsley S."/>
            <person name="Schardl C.L."/>
            <person name="Schwartz D.C."/>
            <person name="Shenoy N."/>
            <person name="Shirasu K."/>
            <person name="Sikhakolli U.R."/>
            <person name="Stueber K."/>
            <person name="Sukno S.A."/>
            <person name="Sweigard J.A."/>
            <person name="Takano Y."/>
            <person name="Takahara H."/>
            <person name="Trail F."/>
            <person name="van der Does H.C."/>
            <person name="Voll L.M."/>
            <person name="Will I."/>
            <person name="Young S."/>
            <person name="Zeng Q."/>
            <person name="Zhang J."/>
            <person name="Zhou S."/>
            <person name="Dickman M.B."/>
            <person name="Schulze-Lefert P."/>
            <person name="Ver Loren van Themaat E."/>
            <person name="Ma L.-J."/>
            <person name="Vaillancourt L.J."/>
        </authorList>
    </citation>
    <scope>NUCLEOTIDE SEQUENCE [LARGE SCALE GENOMIC DNA]</scope>
    <source>
        <strain evidence="3">IMI 349063</strain>
    </source>
</reference>
<dbReference type="eggNOG" id="ENOG502RN8W">
    <property type="taxonomic scope" value="Eukaryota"/>
</dbReference>
<dbReference type="STRING" id="759273.H1V8B5"/>
<dbReference type="AlphaFoldDB" id="H1V8B5"/>
<feature type="transmembrane region" description="Helical" evidence="1">
    <location>
        <begin position="135"/>
        <end position="153"/>
    </location>
</feature>
<dbReference type="HOGENOM" id="CLU_1699670_0_0_1"/>
<keyword evidence="1" id="KW-0812">Transmembrane</keyword>
<accession>H1V8B5</accession>
<keyword evidence="1" id="KW-0472">Membrane</keyword>
<sequence length="155" mass="16357">HLYPTLGAFATPPDDVDLTPFAQRDPPLAGSPTATWTINSANVYLDDDLDGTPVQFRYEAANCKLYYTWDTLTNMTSLWAAVAGVKWNGGRCVAGSTTNDDGTMGSSTVGYSDKVVSGFQWAAGPGDDESAAGSLRAGGGLLAFLMFAVVLVFNM</sequence>
<keyword evidence="1" id="KW-1133">Transmembrane helix</keyword>
<gene>
    <name evidence="2" type="ORF">CH063_08035</name>
</gene>
<evidence type="ECO:0000313" key="3">
    <source>
        <dbReference type="Proteomes" id="UP000007174"/>
    </source>
</evidence>
<feature type="non-terminal residue" evidence="2">
    <location>
        <position position="1"/>
    </location>
</feature>
<dbReference type="Proteomes" id="UP000007174">
    <property type="component" value="Unassembled WGS sequence"/>
</dbReference>
<organism evidence="2 3">
    <name type="scientific">Colletotrichum higginsianum (strain IMI 349063)</name>
    <name type="common">Crucifer anthracnose fungus</name>
    <dbReference type="NCBI Taxonomy" id="759273"/>
    <lineage>
        <taxon>Eukaryota</taxon>
        <taxon>Fungi</taxon>
        <taxon>Dikarya</taxon>
        <taxon>Ascomycota</taxon>
        <taxon>Pezizomycotina</taxon>
        <taxon>Sordariomycetes</taxon>
        <taxon>Hypocreomycetidae</taxon>
        <taxon>Glomerellales</taxon>
        <taxon>Glomerellaceae</taxon>
        <taxon>Colletotrichum</taxon>
        <taxon>Colletotrichum destructivum species complex</taxon>
    </lineage>
</organism>
<protein>
    <submittedName>
        <fullName evidence="2">Uncharacterized protein</fullName>
    </submittedName>
</protein>
<evidence type="ECO:0000313" key="2">
    <source>
        <dbReference type="EMBL" id="CCF36468.1"/>
    </source>
</evidence>
<dbReference type="VEuPathDB" id="FungiDB:CH63R_02029"/>
<name>H1V8B5_COLHI</name>
<dbReference type="EMBL" id="CACQ02001995">
    <property type="protein sequence ID" value="CCF36468.1"/>
    <property type="molecule type" value="Genomic_DNA"/>
</dbReference>